<dbReference type="RefSeq" id="WP_240589635.1">
    <property type="nucleotide sequence ID" value="NZ_JAKUDL010000001.1"/>
</dbReference>
<dbReference type="Pfam" id="PF06629">
    <property type="entry name" value="MipA"/>
    <property type="match status" value="1"/>
</dbReference>
<reference evidence="7 8" key="1">
    <citation type="submission" date="2022-02" db="EMBL/GenBank/DDBJ databases">
        <title>The genome sequence of Shewanella sp. 3B26.</title>
        <authorList>
            <person name="Du J."/>
        </authorList>
    </citation>
    <scope>NUCLEOTIDE SEQUENCE [LARGE SCALE GENOMIC DNA]</scope>
    <source>
        <strain evidence="7 8">3B26</strain>
    </source>
</reference>
<keyword evidence="3 6" id="KW-0732">Signal</keyword>
<dbReference type="InterPro" id="IPR010583">
    <property type="entry name" value="MipA"/>
</dbReference>
<accession>A0AAJ1EWH9</accession>
<comment type="caution">
    <text evidence="7">The sequence shown here is derived from an EMBL/GenBank/DDBJ whole genome shotgun (WGS) entry which is preliminary data.</text>
</comment>
<dbReference type="EMBL" id="JAKUDL010000001">
    <property type="protein sequence ID" value="MCH4293014.1"/>
    <property type="molecule type" value="Genomic_DNA"/>
</dbReference>
<keyword evidence="8" id="KW-1185">Reference proteome</keyword>
<dbReference type="PANTHER" id="PTHR38776:SF1">
    <property type="entry name" value="MLTA-INTERACTING PROTEIN-RELATED"/>
    <property type="match status" value="1"/>
</dbReference>
<dbReference type="AlphaFoldDB" id="A0AAJ1EWH9"/>
<evidence type="ECO:0000256" key="4">
    <source>
        <dbReference type="ARBA" id="ARBA00023136"/>
    </source>
</evidence>
<name>A0AAJ1EWH9_9GAMM</name>
<evidence type="ECO:0000256" key="1">
    <source>
        <dbReference type="ARBA" id="ARBA00004442"/>
    </source>
</evidence>
<evidence type="ECO:0000256" key="3">
    <source>
        <dbReference type="ARBA" id="ARBA00022729"/>
    </source>
</evidence>
<dbReference type="PANTHER" id="PTHR38776">
    <property type="entry name" value="MLTA-INTERACTING PROTEIN-RELATED"/>
    <property type="match status" value="1"/>
</dbReference>
<sequence length="278" mass="31440">MKYFRLLLILLPLCSGARAEELQQVAPGDWQVSLALGYGMLENPRAKTENITTYVLPSWYYYGDRFYVENFTLGYSLYENDWISVDLQGQLNDDGIFFEYDGVGKLLLSDIMGFTPIREPISRPGREVEPTPAVERKLSYMAGISATWYTPAFDLTTGVFHDVTGVHNGYEWQLSARKAYGWSWGALGLEAGGVYKNADLVDYYYNVRPEEFARPIRLKPMEAATNWYVKAVLNVPITDSLTFVTTLKHTQLGKPIRDSVLIDADGYFAGFVGVSYSF</sequence>
<protein>
    <submittedName>
        <fullName evidence="7">MipA/OmpV family protein</fullName>
    </submittedName>
</protein>
<proteinExistence type="inferred from homology"/>
<comment type="subcellular location">
    <subcellularLocation>
        <location evidence="1">Cell outer membrane</location>
    </subcellularLocation>
</comment>
<evidence type="ECO:0000256" key="5">
    <source>
        <dbReference type="ARBA" id="ARBA00023237"/>
    </source>
</evidence>
<feature type="signal peptide" evidence="6">
    <location>
        <begin position="1"/>
        <end position="19"/>
    </location>
</feature>
<comment type="similarity">
    <text evidence="2">Belongs to the MipA/OmpV family.</text>
</comment>
<dbReference type="GO" id="GO:0009279">
    <property type="term" value="C:cell outer membrane"/>
    <property type="evidence" value="ECO:0007669"/>
    <property type="project" value="UniProtKB-SubCell"/>
</dbReference>
<evidence type="ECO:0000256" key="2">
    <source>
        <dbReference type="ARBA" id="ARBA00005722"/>
    </source>
</evidence>
<dbReference type="Proteomes" id="UP001297581">
    <property type="component" value="Unassembled WGS sequence"/>
</dbReference>
<gene>
    <name evidence="7" type="ORF">MJ923_01685</name>
</gene>
<feature type="chain" id="PRO_5042574170" evidence="6">
    <location>
        <begin position="20"/>
        <end position="278"/>
    </location>
</feature>
<keyword evidence="5" id="KW-0998">Cell outer membrane</keyword>
<evidence type="ECO:0000256" key="6">
    <source>
        <dbReference type="SAM" id="SignalP"/>
    </source>
</evidence>
<organism evidence="7 8">
    <name type="scientific">Shewanella zhuhaiensis</name>
    <dbReference type="NCBI Taxonomy" id="2919576"/>
    <lineage>
        <taxon>Bacteria</taxon>
        <taxon>Pseudomonadati</taxon>
        <taxon>Pseudomonadota</taxon>
        <taxon>Gammaproteobacteria</taxon>
        <taxon>Alteromonadales</taxon>
        <taxon>Shewanellaceae</taxon>
        <taxon>Shewanella</taxon>
    </lineage>
</organism>
<dbReference type="GO" id="GO:0009252">
    <property type="term" value="P:peptidoglycan biosynthetic process"/>
    <property type="evidence" value="ECO:0007669"/>
    <property type="project" value="TreeGrafter"/>
</dbReference>
<evidence type="ECO:0000313" key="8">
    <source>
        <dbReference type="Proteomes" id="UP001297581"/>
    </source>
</evidence>
<evidence type="ECO:0000313" key="7">
    <source>
        <dbReference type="EMBL" id="MCH4293014.1"/>
    </source>
</evidence>
<keyword evidence="4" id="KW-0472">Membrane</keyword>